<dbReference type="PANTHER" id="PTHR33361:SF2">
    <property type="entry name" value="DUF885 DOMAIN-CONTAINING PROTEIN"/>
    <property type="match status" value="1"/>
</dbReference>
<evidence type="ECO:0000313" key="1">
    <source>
        <dbReference type="EMBL" id="XDO97478.1"/>
    </source>
</evidence>
<dbReference type="InterPro" id="IPR010281">
    <property type="entry name" value="DUF885"/>
</dbReference>
<accession>A0AB39KVX4</accession>
<dbReference type="AlphaFoldDB" id="A0AB39KVX4"/>
<protein>
    <submittedName>
        <fullName evidence="1">DUF885 family protein</fullName>
    </submittedName>
</protein>
<proteinExistence type="predicted"/>
<dbReference type="Pfam" id="PF05960">
    <property type="entry name" value="DUF885"/>
    <property type="match status" value="1"/>
</dbReference>
<dbReference type="RefSeq" id="WP_369060719.1">
    <property type="nucleotide sequence ID" value="NZ_CP158375.1"/>
</dbReference>
<dbReference type="PANTHER" id="PTHR33361">
    <property type="entry name" value="GLR0591 PROTEIN"/>
    <property type="match status" value="1"/>
</dbReference>
<name>A0AB39KVX4_9CAUL</name>
<sequence length="518" mass="58658">MRLKYWENVEAQLKAIKVADLSPEQQVNYAVYQAQIEVLIANQRFKDYEKPLNADTAFWSNLSGVARRKLQTERDYRNYIAQLNDFPRYFDEQIVNMRAGLKRGFTPPKITLQGRDGTIVSVTNAKTPEEVAYYAPFKTFPATFSPELQAELRAQGLAAVKTGVLPAYGKLKTFYQTEYEPKARTELGAVTLPDGKAYYQAKIKEFTTLDLTADQVHEIGQKEVAAINARMKEVMAQTGFKGDLPQFLNFLRTDPQFYAKTPEELLMRAAWISKKFDGKAEQYFGYLPRKRFAIIPVPDDIAPFYTSGRGGPGVYLVNTYNLPARGLYSLPALTLHESAPGHAFQMPLAAEQQQPDFRRKSYISAFGEGWALYTEKLGEEMGMYETPYELFGMLSYQQWRASRLVVDTGIHAKGWTRKQAQDFLAANTALAEHEITTEVDRYIAWPGQALSYYLGEMEIVNARARAEKALGPKFDIRNFHDTVLQLGSVTLPVLNARVDRFIAEGGPSPYTKADIDRP</sequence>
<dbReference type="EMBL" id="CP158375">
    <property type="protein sequence ID" value="XDO97478.1"/>
    <property type="molecule type" value="Genomic_DNA"/>
</dbReference>
<reference evidence="1" key="1">
    <citation type="submission" date="2024-06" db="EMBL/GenBank/DDBJ databases">
        <title>Caulobacter inopinatus, sp. nov.</title>
        <authorList>
            <person name="Donachie S.P."/>
        </authorList>
    </citation>
    <scope>NUCLEOTIDE SEQUENCE</scope>
    <source>
        <strain evidence="1">73W</strain>
    </source>
</reference>
<organism evidence="1">
    <name type="scientific">Caulobacter sp. 73W</name>
    <dbReference type="NCBI Taxonomy" id="3161137"/>
    <lineage>
        <taxon>Bacteria</taxon>
        <taxon>Pseudomonadati</taxon>
        <taxon>Pseudomonadota</taxon>
        <taxon>Alphaproteobacteria</taxon>
        <taxon>Caulobacterales</taxon>
        <taxon>Caulobacteraceae</taxon>
        <taxon>Caulobacter</taxon>
    </lineage>
</organism>
<gene>
    <name evidence="1" type="ORF">ABOZ73_03400</name>
</gene>